<evidence type="ECO:0000256" key="2">
    <source>
        <dbReference type="ARBA" id="ARBA00022982"/>
    </source>
</evidence>
<feature type="compositionally biased region" description="Basic and acidic residues" evidence="5">
    <location>
        <begin position="15"/>
        <end position="38"/>
    </location>
</feature>
<dbReference type="PROSITE" id="PS00194">
    <property type="entry name" value="THIOREDOXIN_1"/>
    <property type="match status" value="1"/>
</dbReference>
<evidence type="ECO:0000256" key="3">
    <source>
        <dbReference type="ARBA" id="ARBA00023157"/>
    </source>
</evidence>
<evidence type="ECO:0000256" key="5">
    <source>
        <dbReference type="SAM" id="MobiDB-lite"/>
    </source>
</evidence>
<protein>
    <submittedName>
        <fullName evidence="7">Thioredoxin</fullName>
    </submittedName>
</protein>
<dbReference type="RefSeq" id="WP_008848814.1">
    <property type="nucleotide sequence ID" value="NZ_AOJH01000065.1"/>
</dbReference>
<dbReference type="OrthoDB" id="35385at2157"/>
<dbReference type="InterPro" id="IPR036249">
    <property type="entry name" value="Thioredoxin-like_sf"/>
</dbReference>
<feature type="region of interest" description="Disordered" evidence="5">
    <location>
        <begin position="1"/>
        <end position="64"/>
    </location>
</feature>
<evidence type="ECO:0000313" key="8">
    <source>
        <dbReference type="Proteomes" id="UP000011546"/>
    </source>
</evidence>
<dbReference type="PATRIC" id="fig|1230456.3.peg.2101"/>
<comment type="caution">
    <text evidence="7">The sequence shown here is derived from an EMBL/GenBank/DDBJ whole genome shotgun (WGS) entry which is preliminary data.</text>
</comment>
<keyword evidence="8" id="KW-1185">Reference proteome</keyword>
<dbReference type="Gene3D" id="3.40.30.10">
    <property type="entry name" value="Glutaredoxin"/>
    <property type="match status" value="1"/>
</dbReference>
<dbReference type="PANTHER" id="PTHR45663">
    <property type="entry name" value="GEO12009P1"/>
    <property type="match status" value="1"/>
</dbReference>
<evidence type="ECO:0000256" key="1">
    <source>
        <dbReference type="ARBA" id="ARBA00022448"/>
    </source>
</evidence>
<dbReference type="Proteomes" id="UP000011546">
    <property type="component" value="Unassembled WGS sequence"/>
</dbReference>
<dbReference type="InterPro" id="IPR005746">
    <property type="entry name" value="Thioredoxin"/>
</dbReference>
<dbReference type="PANTHER" id="PTHR45663:SF11">
    <property type="entry name" value="GEO12009P1"/>
    <property type="match status" value="1"/>
</dbReference>
<dbReference type="InterPro" id="IPR013766">
    <property type="entry name" value="Thioredoxin_domain"/>
</dbReference>
<dbReference type="GO" id="GO:0005737">
    <property type="term" value="C:cytoplasm"/>
    <property type="evidence" value="ECO:0007669"/>
    <property type="project" value="TreeGrafter"/>
</dbReference>
<keyword evidence="3" id="KW-1015">Disulfide bond</keyword>
<evidence type="ECO:0000256" key="4">
    <source>
        <dbReference type="ARBA" id="ARBA00023284"/>
    </source>
</evidence>
<dbReference type="CDD" id="cd02947">
    <property type="entry name" value="TRX_family"/>
    <property type="match status" value="1"/>
</dbReference>
<reference evidence="7 8" key="1">
    <citation type="journal article" date="2014" name="PLoS Genet.">
        <title>Phylogenetically driven sequencing of extremely halophilic archaea reveals strategies for static and dynamic osmo-response.</title>
        <authorList>
            <person name="Becker E.A."/>
            <person name="Seitzer P.M."/>
            <person name="Tritt A."/>
            <person name="Larsen D."/>
            <person name="Krusor M."/>
            <person name="Yao A.I."/>
            <person name="Wu D."/>
            <person name="Madern D."/>
            <person name="Eisen J.A."/>
            <person name="Darling A.E."/>
            <person name="Facciotti M.T."/>
        </authorList>
    </citation>
    <scope>NUCLEOTIDE SEQUENCE [LARGE SCALE GENOMIC DNA]</scope>
    <source>
        <strain evidence="7 8">JCM 14978</strain>
    </source>
</reference>
<feature type="domain" description="Thioredoxin" evidence="6">
    <location>
        <begin position="39"/>
        <end position="160"/>
    </location>
</feature>
<dbReference type="EMBL" id="AOJH01000065">
    <property type="protein sequence ID" value="EMA62830.1"/>
    <property type="molecule type" value="Genomic_DNA"/>
</dbReference>
<feature type="compositionally biased region" description="Low complexity" evidence="5">
    <location>
        <begin position="1"/>
        <end position="14"/>
    </location>
</feature>
<evidence type="ECO:0000259" key="6">
    <source>
        <dbReference type="PROSITE" id="PS51352"/>
    </source>
</evidence>
<dbReference type="STRING" id="1230456.C468_10592"/>
<gene>
    <name evidence="7" type="ORF">C468_10592</name>
</gene>
<dbReference type="AlphaFoldDB" id="M0P1Y8"/>
<dbReference type="PROSITE" id="PS51352">
    <property type="entry name" value="THIOREDOXIN_2"/>
    <property type="match status" value="1"/>
</dbReference>
<name>M0P1Y8_9EURY</name>
<keyword evidence="2" id="KW-0249">Electron transport</keyword>
<dbReference type="NCBIfam" id="TIGR01068">
    <property type="entry name" value="thioredoxin"/>
    <property type="match status" value="1"/>
</dbReference>
<evidence type="ECO:0000313" key="7">
    <source>
        <dbReference type="EMBL" id="EMA62830.1"/>
    </source>
</evidence>
<keyword evidence="4" id="KW-0676">Redox-active center</keyword>
<dbReference type="GO" id="GO:0015035">
    <property type="term" value="F:protein-disulfide reductase activity"/>
    <property type="evidence" value="ECO:0007669"/>
    <property type="project" value="InterPro"/>
</dbReference>
<sequence length="160" mass="17277">MSDTADATDGTDSATSERERIRERKLRELREELEREGEIGGGSEDPAGEDPATPTPDEPIEVAGPEEFRRVVDEHDVVLVDCYADWCGPCQMMEPTIEALASDTDAAVAKVDVDANQGIAQQLGARSIPTLLLYVDGEAVDRFTGAQDRATLESAIERAA</sequence>
<dbReference type="SUPFAM" id="SSF52833">
    <property type="entry name" value="Thioredoxin-like"/>
    <property type="match status" value="1"/>
</dbReference>
<organism evidence="7 8">
    <name type="scientific">Halorubrum kocurii JCM 14978</name>
    <dbReference type="NCBI Taxonomy" id="1230456"/>
    <lineage>
        <taxon>Archaea</taxon>
        <taxon>Methanobacteriati</taxon>
        <taxon>Methanobacteriota</taxon>
        <taxon>Stenosarchaea group</taxon>
        <taxon>Halobacteria</taxon>
        <taxon>Halobacteriales</taxon>
        <taxon>Haloferacaceae</taxon>
        <taxon>Halorubrum</taxon>
    </lineage>
</organism>
<dbReference type="PRINTS" id="PR00421">
    <property type="entry name" value="THIOREDOXIN"/>
</dbReference>
<dbReference type="InterPro" id="IPR017937">
    <property type="entry name" value="Thioredoxin_CS"/>
</dbReference>
<dbReference type="Pfam" id="PF00085">
    <property type="entry name" value="Thioredoxin"/>
    <property type="match status" value="1"/>
</dbReference>
<accession>M0P1Y8</accession>
<proteinExistence type="predicted"/>
<keyword evidence="1" id="KW-0813">Transport</keyword>